<evidence type="ECO:0000256" key="2">
    <source>
        <dbReference type="PIRSR" id="PIRSR602401-1"/>
    </source>
</evidence>
<dbReference type="GO" id="GO:0005506">
    <property type="term" value="F:iron ion binding"/>
    <property type="evidence" value="ECO:0007669"/>
    <property type="project" value="InterPro"/>
</dbReference>
<accession>A0AAV0J1A5</accession>
<feature type="binding site" description="axial binding residue" evidence="2">
    <location>
        <position position="443"/>
    </location>
    <ligand>
        <name>heme</name>
        <dbReference type="ChEBI" id="CHEBI:30413"/>
    </ligand>
    <ligandPart>
        <name>Fe</name>
        <dbReference type="ChEBI" id="CHEBI:18248"/>
    </ligandPart>
</feature>
<name>A0AAV0J1A5_9ROSI</name>
<keyword evidence="4" id="KW-1185">Reference proteome</keyword>
<dbReference type="Pfam" id="PF00067">
    <property type="entry name" value="p450"/>
    <property type="match status" value="1"/>
</dbReference>
<evidence type="ECO:0000256" key="1">
    <source>
        <dbReference type="ARBA" id="ARBA00010617"/>
    </source>
</evidence>
<proteinExistence type="inferred from homology"/>
<gene>
    <name evidence="3" type="ORF">LITE_LOCUS12148</name>
</gene>
<dbReference type="Proteomes" id="UP001154282">
    <property type="component" value="Unassembled WGS sequence"/>
</dbReference>
<dbReference type="AlphaFoldDB" id="A0AAV0J1A5"/>
<dbReference type="PRINTS" id="PR00385">
    <property type="entry name" value="P450"/>
</dbReference>
<comment type="cofactor">
    <cofactor evidence="2">
        <name>heme</name>
        <dbReference type="ChEBI" id="CHEBI:30413"/>
    </cofactor>
</comment>
<dbReference type="InterPro" id="IPR036396">
    <property type="entry name" value="Cyt_P450_sf"/>
</dbReference>
<dbReference type="InterPro" id="IPR002401">
    <property type="entry name" value="Cyt_P450_E_grp-I"/>
</dbReference>
<dbReference type="GO" id="GO:0016705">
    <property type="term" value="F:oxidoreductase activity, acting on paired donors, with incorporation or reduction of molecular oxygen"/>
    <property type="evidence" value="ECO:0007669"/>
    <property type="project" value="InterPro"/>
</dbReference>
<evidence type="ECO:0000313" key="3">
    <source>
        <dbReference type="EMBL" id="CAI0403672.1"/>
    </source>
</evidence>
<organism evidence="3 4">
    <name type="scientific">Linum tenue</name>
    <dbReference type="NCBI Taxonomy" id="586396"/>
    <lineage>
        <taxon>Eukaryota</taxon>
        <taxon>Viridiplantae</taxon>
        <taxon>Streptophyta</taxon>
        <taxon>Embryophyta</taxon>
        <taxon>Tracheophyta</taxon>
        <taxon>Spermatophyta</taxon>
        <taxon>Magnoliopsida</taxon>
        <taxon>eudicotyledons</taxon>
        <taxon>Gunneridae</taxon>
        <taxon>Pentapetalae</taxon>
        <taxon>rosids</taxon>
        <taxon>fabids</taxon>
        <taxon>Malpighiales</taxon>
        <taxon>Linaceae</taxon>
        <taxon>Linum</taxon>
    </lineage>
</organism>
<dbReference type="Gene3D" id="1.10.630.10">
    <property type="entry name" value="Cytochrome P450"/>
    <property type="match status" value="1"/>
</dbReference>
<dbReference type="EMBL" id="CAMGYJ010000004">
    <property type="protein sequence ID" value="CAI0403672.1"/>
    <property type="molecule type" value="Genomic_DNA"/>
</dbReference>
<dbReference type="SUPFAM" id="SSF48264">
    <property type="entry name" value="Cytochrome P450"/>
    <property type="match status" value="1"/>
</dbReference>
<dbReference type="FunFam" id="1.10.630.10:FF:000207">
    <property type="entry name" value="Putative cytochrome P450 superfamily protein"/>
    <property type="match status" value="1"/>
</dbReference>
<keyword evidence="2" id="KW-0349">Heme</keyword>
<comment type="similarity">
    <text evidence="1">Belongs to the cytochrome P450 family.</text>
</comment>
<dbReference type="PRINTS" id="PR00463">
    <property type="entry name" value="EP450I"/>
</dbReference>
<comment type="caution">
    <text evidence="3">The sequence shown here is derived from an EMBL/GenBank/DDBJ whole genome shotgun (WGS) entry which is preliminary data.</text>
</comment>
<sequence length="501" mass="56257">MAHFVFVLLFLLLAPAIVLVLLLRNRRQSLRLPPGPKPWPVIGNLLQIGPMPHATFARLAQTHGPLISLRIGTQLLVVGSSPDAATAILKTHDHHLSGRSVPHVSFARDPDLNRDSIAWSTHCSDQWRSLRSLVRTELFSTKVVAEDGRQSMIREDKAHDMTSFLSKNRGEEVRIRELVFKFTFNALANVYMSADLIGDEWAPSRVVRDMMELHGALNISDLYPALGFLDLQGLRKRTAECVSKLRELWDPIVFRRRESARGRNNSSGSISSTSDFLDVLLDSGFSDKQISYTFVELLAAVSDTTSATMEWAMSELIANPKTLTACRQELDDKFPKGHTVKESDLAQLPYLRACVKETLRLHPPAPLLLPRRAAKDCHVMGYTVPKDAQVLVNVWAVARDPRYWEEPLRFKPERFVEGGSESDVDYKGNHFEYLPFGSGRRICSGLPMAMRKVQLAVATLVHGFEWSLPAGMVAEDLDMDEKYGVTLMKLNPLVLIPTPRD</sequence>
<dbReference type="GO" id="GO:0020037">
    <property type="term" value="F:heme binding"/>
    <property type="evidence" value="ECO:0007669"/>
    <property type="project" value="InterPro"/>
</dbReference>
<keyword evidence="2" id="KW-0408">Iron</keyword>
<dbReference type="PANTHER" id="PTHR47950">
    <property type="entry name" value="CYTOCHROME P450, FAMILY 76, SUBFAMILY C, POLYPEPTIDE 5-RELATED"/>
    <property type="match status" value="1"/>
</dbReference>
<dbReference type="InterPro" id="IPR001128">
    <property type="entry name" value="Cyt_P450"/>
</dbReference>
<dbReference type="PANTHER" id="PTHR47950:SF6">
    <property type="entry name" value="CYTOCHROME P450"/>
    <property type="match status" value="1"/>
</dbReference>
<evidence type="ECO:0008006" key="5">
    <source>
        <dbReference type="Google" id="ProtNLM"/>
    </source>
</evidence>
<evidence type="ECO:0000313" key="4">
    <source>
        <dbReference type="Proteomes" id="UP001154282"/>
    </source>
</evidence>
<dbReference type="GO" id="GO:0004497">
    <property type="term" value="F:monooxygenase activity"/>
    <property type="evidence" value="ECO:0007669"/>
    <property type="project" value="InterPro"/>
</dbReference>
<protein>
    <recommendedName>
        <fullName evidence="5">Cytochrome P450</fullName>
    </recommendedName>
</protein>
<reference evidence="3" key="1">
    <citation type="submission" date="2022-08" db="EMBL/GenBank/DDBJ databases">
        <authorList>
            <person name="Gutierrez-Valencia J."/>
        </authorList>
    </citation>
    <scope>NUCLEOTIDE SEQUENCE</scope>
</reference>
<keyword evidence="2" id="KW-0479">Metal-binding</keyword>